<feature type="coiled-coil region" evidence="1">
    <location>
        <begin position="172"/>
        <end position="291"/>
    </location>
</feature>
<comment type="caution">
    <text evidence="3">The sequence shown here is derived from an EMBL/GenBank/DDBJ whole genome shotgun (WGS) entry which is preliminary data.</text>
</comment>
<sequence length="454" mass="51534">MATTTATTNEPTAAAVKKQRVQRPNRDEFNAKVNELEKQLREKEKDVEEARNNVKNIQGAGPKSEERKKLFDELDELKKKQAELKNSRNKILTEMRTVEERLKKKIKDLQAAKQKTSFKSVEDIDNHVKKLEREVDSGSLKLVEEKKILAEISSLKKAKKNFTGFSDAQASIDEDRAKVNALKSQLDNFQGKATSERFNEVRAQLEEIKKEQEKDYKNKNALYDNRAKAEKARDEVRNELRKLKSEFFSQRKAYEEQQKADYAARVEREKAEKAAAEKEKKKREAQEKLEVAAEPAFLSEITTAENLLTYFDPEYKPAAGNNQNGTSASTVGAKPAKRQVESIPVGAQIVKKSEDAFFAGTGGKKNKKKNKEADNKLSMNLSIVEDLAALNITVPTSKDDVPNTIAKLKEKIEYYKENQDRVTAERVERAKADLAKLEDADQTKQDTTTESQQD</sequence>
<dbReference type="GO" id="GO:0042175">
    <property type="term" value="C:nuclear outer membrane-endoplasmic reticulum membrane network"/>
    <property type="evidence" value="ECO:0007669"/>
    <property type="project" value="TreeGrafter"/>
</dbReference>
<feature type="compositionally biased region" description="Basic and acidic residues" evidence="2">
    <location>
        <begin position="41"/>
        <end position="52"/>
    </location>
</feature>
<dbReference type="GO" id="GO:0003729">
    <property type="term" value="F:mRNA binding"/>
    <property type="evidence" value="ECO:0007669"/>
    <property type="project" value="TreeGrafter"/>
</dbReference>
<dbReference type="InterPro" id="IPR039604">
    <property type="entry name" value="Bfr1"/>
</dbReference>
<evidence type="ECO:0000256" key="1">
    <source>
        <dbReference type="SAM" id="Coils"/>
    </source>
</evidence>
<feature type="compositionally biased region" description="Low complexity" evidence="2">
    <location>
        <begin position="1"/>
        <end position="15"/>
    </location>
</feature>
<dbReference type="Proteomes" id="UP000761534">
    <property type="component" value="Unassembled WGS sequence"/>
</dbReference>
<feature type="region of interest" description="Disordered" evidence="2">
    <location>
        <begin position="432"/>
        <end position="454"/>
    </location>
</feature>
<dbReference type="GO" id="GO:1990904">
    <property type="term" value="C:ribonucleoprotein complex"/>
    <property type="evidence" value="ECO:0007669"/>
    <property type="project" value="TreeGrafter"/>
</dbReference>
<dbReference type="VEuPathDB" id="FungiDB:TRICI_006292"/>
<evidence type="ECO:0000313" key="4">
    <source>
        <dbReference type="Proteomes" id="UP000761534"/>
    </source>
</evidence>
<organism evidence="3 4">
    <name type="scientific">Trichomonascus ciferrii</name>
    <dbReference type="NCBI Taxonomy" id="44093"/>
    <lineage>
        <taxon>Eukaryota</taxon>
        <taxon>Fungi</taxon>
        <taxon>Dikarya</taxon>
        <taxon>Ascomycota</taxon>
        <taxon>Saccharomycotina</taxon>
        <taxon>Dipodascomycetes</taxon>
        <taxon>Dipodascales</taxon>
        <taxon>Trichomonascaceae</taxon>
        <taxon>Trichomonascus</taxon>
        <taxon>Trichomonascus ciferrii complex</taxon>
    </lineage>
</organism>
<dbReference type="EMBL" id="SWFS01000514">
    <property type="protein sequence ID" value="KAA8899922.1"/>
    <property type="molecule type" value="Genomic_DNA"/>
</dbReference>
<dbReference type="PANTHER" id="PTHR31027">
    <property type="entry name" value="NUCLEAR SEGREGATION PROTEIN BFR1"/>
    <property type="match status" value="1"/>
</dbReference>
<feature type="region of interest" description="Disordered" evidence="2">
    <location>
        <begin position="1"/>
        <end position="28"/>
    </location>
</feature>
<gene>
    <name evidence="3" type="ORF">TRICI_006292</name>
</gene>
<dbReference type="OrthoDB" id="2195113at2759"/>
<feature type="compositionally biased region" description="Basic and acidic residues" evidence="2">
    <location>
        <begin position="432"/>
        <end position="444"/>
    </location>
</feature>
<dbReference type="GO" id="GO:0005783">
    <property type="term" value="C:endoplasmic reticulum"/>
    <property type="evidence" value="ECO:0007669"/>
    <property type="project" value="TreeGrafter"/>
</dbReference>
<proteinExistence type="predicted"/>
<evidence type="ECO:0000256" key="2">
    <source>
        <dbReference type="SAM" id="MobiDB-lite"/>
    </source>
</evidence>
<evidence type="ECO:0000313" key="3">
    <source>
        <dbReference type="EMBL" id="KAA8899922.1"/>
    </source>
</evidence>
<reference evidence="3" key="1">
    <citation type="journal article" date="2019" name="G3 (Bethesda)">
        <title>Genome Assemblies of Two Rare Opportunistic Yeast Pathogens: Diutina rugosa (syn. Candida rugosa) and Trichomonascus ciferrii (syn. Candida ciferrii).</title>
        <authorList>
            <person name="Mixao V."/>
            <person name="Saus E."/>
            <person name="Hansen A.P."/>
            <person name="Lass-Florl C."/>
            <person name="Gabaldon T."/>
        </authorList>
    </citation>
    <scope>NUCLEOTIDE SEQUENCE</scope>
    <source>
        <strain evidence="3">CBS 4856</strain>
    </source>
</reference>
<dbReference type="AlphaFoldDB" id="A0A642UJ00"/>
<feature type="compositionally biased region" description="Polar residues" evidence="2">
    <location>
        <begin position="445"/>
        <end position="454"/>
    </location>
</feature>
<keyword evidence="4" id="KW-1185">Reference proteome</keyword>
<dbReference type="PANTHER" id="PTHR31027:SF2">
    <property type="entry name" value="LEBERCILIN DOMAIN-CONTAINING PROTEIN"/>
    <property type="match status" value="1"/>
</dbReference>
<evidence type="ECO:0008006" key="5">
    <source>
        <dbReference type="Google" id="ProtNLM"/>
    </source>
</evidence>
<name>A0A642UJ00_9ASCO</name>
<feature type="region of interest" description="Disordered" evidence="2">
    <location>
        <begin position="317"/>
        <end position="339"/>
    </location>
</feature>
<dbReference type="GO" id="GO:0008298">
    <property type="term" value="P:intracellular mRNA localization"/>
    <property type="evidence" value="ECO:0007669"/>
    <property type="project" value="TreeGrafter"/>
</dbReference>
<feature type="compositionally biased region" description="Polar residues" evidence="2">
    <location>
        <begin position="320"/>
        <end position="330"/>
    </location>
</feature>
<keyword evidence="1" id="KW-0175">Coiled coil</keyword>
<accession>A0A642UJ00</accession>
<feature type="region of interest" description="Disordered" evidence="2">
    <location>
        <begin position="41"/>
        <end position="66"/>
    </location>
</feature>
<protein>
    <recommendedName>
        <fullName evidence="5">Nuclear segregation protein BFR1</fullName>
    </recommendedName>
</protein>